<comment type="caution">
    <text evidence="7">The sequence shown here is derived from an EMBL/GenBank/DDBJ whole genome shotgun (WGS) entry which is preliminary data.</text>
</comment>
<feature type="repeat" description="ANK" evidence="3">
    <location>
        <begin position="549"/>
        <end position="581"/>
    </location>
</feature>
<feature type="region of interest" description="Disordered" evidence="5">
    <location>
        <begin position="1429"/>
        <end position="1451"/>
    </location>
</feature>
<dbReference type="InterPro" id="IPR002110">
    <property type="entry name" value="Ankyrin_rpt"/>
</dbReference>
<proteinExistence type="predicted"/>
<feature type="transmembrane region" description="Helical" evidence="6">
    <location>
        <begin position="2391"/>
        <end position="2415"/>
    </location>
</feature>
<evidence type="ECO:0000256" key="1">
    <source>
        <dbReference type="ARBA" id="ARBA00022737"/>
    </source>
</evidence>
<feature type="coiled-coil region" evidence="4">
    <location>
        <begin position="733"/>
        <end position="764"/>
    </location>
</feature>
<evidence type="ECO:0000256" key="6">
    <source>
        <dbReference type="SAM" id="Phobius"/>
    </source>
</evidence>
<feature type="compositionally biased region" description="Basic and acidic residues" evidence="5">
    <location>
        <begin position="2218"/>
        <end position="2239"/>
    </location>
</feature>
<dbReference type="PROSITE" id="PS50088">
    <property type="entry name" value="ANK_REPEAT"/>
    <property type="match status" value="13"/>
</dbReference>
<dbReference type="PANTHER" id="PTHR24198:SF165">
    <property type="entry name" value="ANKYRIN REPEAT-CONTAINING PROTEIN-RELATED"/>
    <property type="match status" value="1"/>
</dbReference>
<feature type="compositionally biased region" description="Polar residues" evidence="5">
    <location>
        <begin position="2256"/>
        <end position="2266"/>
    </location>
</feature>
<name>A0AAV2R3G7_MEGNR</name>
<keyword evidence="8" id="KW-1185">Reference proteome</keyword>
<feature type="compositionally biased region" description="Acidic residues" evidence="5">
    <location>
        <begin position="774"/>
        <end position="798"/>
    </location>
</feature>
<keyword evidence="6" id="KW-0812">Transmembrane</keyword>
<keyword evidence="2 3" id="KW-0040">ANK repeat</keyword>
<feature type="compositionally biased region" description="Basic and acidic residues" evidence="5">
    <location>
        <begin position="2368"/>
        <end position="2378"/>
    </location>
</feature>
<feature type="compositionally biased region" description="Basic and acidic residues" evidence="5">
    <location>
        <begin position="2267"/>
        <end position="2280"/>
    </location>
</feature>
<feature type="compositionally biased region" description="Polar residues" evidence="5">
    <location>
        <begin position="2281"/>
        <end position="2297"/>
    </location>
</feature>
<feature type="compositionally biased region" description="Acidic residues" evidence="5">
    <location>
        <begin position="1134"/>
        <end position="1144"/>
    </location>
</feature>
<feature type="region of interest" description="Disordered" evidence="5">
    <location>
        <begin position="2327"/>
        <end position="2381"/>
    </location>
</feature>
<feature type="region of interest" description="Disordered" evidence="5">
    <location>
        <begin position="1097"/>
        <end position="1197"/>
    </location>
</feature>
<keyword evidence="6" id="KW-1133">Transmembrane helix</keyword>
<dbReference type="Pfam" id="PF13637">
    <property type="entry name" value="Ank_4"/>
    <property type="match status" value="1"/>
</dbReference>
<feature type="compositionally biased region" description="Polar residues" evidence="5">
    <location>
        <begin position="1807"/>
        <end position="1820"/>
    </location>
</feature>
<sequence>MTVEMAAVMAMIRTGDHLGVRKYLRDGGDPNARNHMGYTLLHVACMEGKEKVVDILLEEGASVNSCTIDQTTPLHRAASHGHKNVTEILLNKNAYINAQDKKGDTPLHMAAQGLQTAVTKLLLARKADKTRENLKKQIFTDMVGQQMMAVIERDDTDTLLPWIEWGVSPNCRGAMNWSMLHHAAARGQLNCASIIIERKGDVNILDSNSATPLHTASFHGNIKLVKFLITSGANVNAQDQSGKTPLLSAVSGSSHESINVLLEKGGDPDIPDNEGHHFTHLVNEFLVRAVTNSNVNQVHGVLRGRADPDVRDISGLPVLCYAAFKGSLMIADALLEYGADANIKDEAYGKTPLHWAAYWGQLFILKALLDRGASVKVKDKYGRTPLHEGAQEGHKDIVTVLSARFAPLNDQDNEGNTPLHLAAKWGKCTQVEQLLENGAMELQNNIGLLYSDLSLIRAVRTGDKAAVISGLAWGGNSNTKDEKGCTLLHHAILKDMDDIVELLLKNGADVNIQDKHGRNALLIAAYRGNHKVMEGLTNAGGNVNAKDWKGSTPLHWAANEGTIDTVQFLLKHNADMTIKNNKGELYTDLLLKHLYFAVRRNDLESVIKMLEAGADQHAIVYGTDLTPKEEACRREHWPVLQHMVKVGPPREPKPEDPNTMLALQDIRRLFKDPDSSEEDSGEEDESDAYWKMSNAERIHSYTEVFQDEDGENIWSAWQEKPISAKDLFKEETAAFWKDLEEDLKQRLEEEKRNAISAQEFFKEDKPWWERKNEDDDDDEEDNEDGSEEADDEDDESEDEYQRQQLKENSITAKDLFKEEHPFFKEEIISKEEIMKNDAPWFKNDEDTKENDRIISKEEIMTTNICWWENNDNNNDEKCLKNNDENIEKVPKIISKEQVMKQDMPWWKNKEESEKENEMKNEDVNGITIPKDEIMKAESPWWIQNKGVDVITKEEFNKEDNQNWWETHNESEEAEHQLCHKMKLEKGIPAKEFFKEVHPWFAKADEKEINEKTKGISLQEFLKDENSSWWDARNSPPKDESVVGNLKKSSLDVLYNNIPEVNGENTAISNNLENNALVNKINSAKDFFKEDERPWWYTENSNNSIKIPNDEVKEENSEDNEDQSAEDTTSKDEESSSEDEDDKSADDDKPIENNEDKSVDDDIEESRTDTWEDANDSVFSETSTMYSTSDGHQRSSQPWWEEKKAWWEESSVSTDSTPIQDIENCEISGENPANPATYDDTNIETNTTTHASEHQSLYKHKPHINTEVTQTNIDEMQSQELEIHSEDEIDDICDEEVEEPESDSGCISTTFEPISLTNKGENEGLVEKLNAKIILETVRENNEIQTEITPKTNFNLQSNNNEDNSKDEQNKVTDARGIESLQELTGKVVTEMVSKDPILEKNDNIDVDVTNSDPYLLLSLDPSKLLEMGLQKSDSQTSGYESSLSLSTTDTNKSNNKNINNITINNIKVSNVDTPLTQEISSSKRENPKSHPTLIVTHETPEIKTQEGTTKLSVHLHDPQPSATHMSPQADIDDVKAFVADYGHKVSDAAKLAEKLVEQMESIINTKLENNESIDSLNINSINDQMINKEYKESLQEPSPEVLNEHVITGDKVINKMDDCLAKVDASLAWIDAKITKKNNDTKMISNPKENFHEYLDKPIIAPQTKIIQNVSNQESPDKKGKLLDPVNISKEASMTDTNCELLTPKSDDEEFVFHDEVPVQTFQSPRLPRKIENIEIQSNNSQCDPKSLNKITNELSKQEVNNMNTLEINSESLSPKSDNEEFIFHEVIPVRTFQSPRLPRKRDHIEAQSNTSDICASSSKSLDETSLHLPVHIVKLSPLTEMSTPTEADNKKFSTVSKYTLDSIPKILEEKHQLSDNKTNFKEESVDAFDKISEEENINKMEQVVHQETKKVSERLENIQNTSMDTQKINDQFFQKAKKDTISIDENNKIEDNILKYKDSKVSSLKTESKNINEKKNSKIDNSKKMPEVTESKLKANLPIQTENNQFGEELSSNTNKYKNSSLENIDKITPEDESSKQGSLESLNSIPVTLSQQLRIPDKTLWRCSTYDTMSLSDYDNMVYSFGKQSSLTLSDSEESLKGSRISLIDPISQGSQQPQHKEGISVNTPLHMDETVSQNCSDVSQSPTSKVCHKSVDNLCTDPVVEVVGGGSKRVKESDINDENSILRDSFTKSDYGPSQKNSDSFCESSVRKKIPSKNKNKDQNKDLADLQESKHKDINLDKGTGTVPKQENKSFDEVQTSSSQATTDLDKSHNLVIDQKKVSQSPPTNKNSSSQNSEPPVVPQRTRGNKESSQKLNRDVDDKYTLHSQNAQNQHTNTPLLYNPDKSEDVKVGQLPPRSGEPQSSRGSTRNEKQDKQNSKEVSQIEAPLANFFPFASAIVLMQNFAFIYFIIIPVCKLIKSLFL</sequence>
<feature type="region of interest" description="Disordered" evidence="5">
    <location>
        <begin position="1965"/>
        <end position="2025"/>
    </location>
</feature>
<protein>
    <submittedName>
        <fullName evidence="7">Uncharacterized protein</fullName>
    </submittedName>
</protein>
<feature type="repeat" description="ANK" evidence="3">
    <location>
        <begin position="414"/>
        <end position="439"/>
    </location>
</feature>
<feature type="repeat" description="ANK" evidence="3">
    <location>
        <begin position="36"/>
        <end position="68"/>
    </location>
</feature>
<feature type="compositionally biased region" description="Polar residues" evidence="5">
    <location>
        <begin position="1431"/>
        <end position="1440"/>
    </location>
</feature>
<feature type="compositionally biased region" description="Polar residues" evidence="5">
    <location>
        <begin position="1176"/>
        <end position="1197"/>
    </location>
</feature>
<dbReference type="SMART" id="SM00248">
    <property type="entry name" value="ANK"/>
    <property type="match status" value="14"/>
</dbReference>
<feature type="compositionally biased region" description="Polar residues" evidence="5">
    <location>
        <begin position="2195"/>
        <end position="2206"/>
    </location>
</feature>
<feature type="repeat" description="ANK" evidence="3">
    <location>
        <begin position="69"/>
        <end position="101"/>
    </location>
</feature>
<accession>A0AAV2R3G7</accession>
<dbReference type="Gene3D" id="1.25.40.20">
    <property type="entry name" value="Ankyrin repeat-containing domain"/>
    <property type="match status" value="5"/>
</dbReference>
<dbReference type="Pfam" id="PF12796">
    <property type="entry name" value="Ank_2"/>
    <property type="match status" value="4"/>
</dbReference>
<feature type="compositionally biased region" description="Low complexity" evidence="5">
    <location>
        <begin position="1441"/>
        <end position="1451"/>
    </location>
</feature>
<gene>
    <name evidence="7" type="ORF">MNOR_LOCUS19613</name>
</gene>
<dbReference type="Proteomes" id="UP001497623">
    <property type="component" value="Unassembled WGS sequence"/>
</dbReference>
<feature type="compositionally biased region" description="Acidic residues" evidence="5">
    <location>
        <begin position="1115"/>
        <end position="1124"/>
    </location>
</feature>
<feature type="region of interest" description="Disordered" evidence="5">
    <location>
        <begin position="2187"/>
        <end position="2315"/>
    </location>
</feature>
<keyword evidence="4" id="KW-0175">Coiled coil</keyword>
<evidence type="ECO:0000256" key="3">
    <source>
        <dbReference type="PROSITE-ProRule" id="PRU00023"/>
    </source>
</evidence>
<dbReference type="PANTHER" id="PTHR24198">
    <property type="entry name" value="ANKYRIN REPEAT AND PROTEIN KINASE DOMAIN-CONTAINING PROTEIN"/>
    <property type="match status" value="1"/>
</dbReference>
<feature type="compositionally biased region" description="Polar residues" evidence="5">
    <location>
        <begin position="1348"/>
        <end position="1361"/>
    </location>
</feature>
<feature type="compositionally biased region" description="Basic and acidic residues" evidence="5">
    <location>
        <begin position="1145"/>
        <end position="1156"/>
    </location>
</feature>
<dbReference type="PROSITE" id="PS50297">
    <property type="entry name" value="ANK_REP_REGION"/>
    <property type="match status" value="12"/>
</dbReference>
<evidence type="ECO:0000256" key="4">
    <source>
        <dbReference type="SAM" id="Coils"/>
    </source>
</evidence>
<feature type="repeat" description="ANK" evidence="3">
    <location>
        <begin position="483"/>
        <end position="515"/>
    </location>
</feature>
<dbReference type="PRINTS" id="PR01415">
    <property type="entry name" value="ANKYRIN"/>
</dbReference>
<keyword evidence="1" id="KW-0677">Repeat</keyword>
<dbReference type="EMBL" id="CAXKWB010014658">
    <property type="protein sequence ID" value="CAL4111335.1"/>
    <property type="molecule type" value="Genomic_DNA"/>
</dbReference>
<dbReference type="Pfam" id="PF00023">
    <property type="entry name" value="Ank"/>
    <property type="match status" value="1"/>
</dbReference>
<evidence type="ECO:0000313" key="7">
    <source>
        <dbReference type="EMBL" id="CAL4111335.1"/>
    </source>
</evidence>
<dbReference type="InterPro" id="IPR036770">
    <property type="entry name" value="Ankyrin_rpt-contain_sf"/>
</dbReference>
<feature type="repeat" description="ANK" evidence="3">
    <location>
        <begin position="381"/>
        <end position="413"/>
    </location>
</feature>
<evidence type="ECO:0000256" key="2">
    <source>
        <dbReference type="ARBA" id="ARBA00023043"/>
    </source>
</evidence>
<feature type="compositionally biased region" description="Basic and acidic residues" evidence="5">
    <location>
        <begin position="1965"/>
        <end position="1994"/>
    </location>
</feature>
<feature type="repeat" description="ANK" evidence="3">
    <location>
        <begin position="175"/>
        <end position="207"/>
    </location>
</feature>
<feature type="repeat" description="ANK" evidence="3">
    <location>
        <begin position="516"/>
        <end position="548"/>
    </location>
</feature>
<feature type="region of interest" description="Disordered" evidence="5">
    <location>
        <begin position="765"/>
        <end position="813"/>
    </location>
</feature>
<feature type="repeat" description="ANK" evidence="3">
    <location>
        <begin position="208"/>
        <end position="240"/>
    </location>
</feature>
<dbReference type="SUPFAM" id="SSF48403">
    <property type="entry name" value="Ankyrin repeat"/>
    <property type="match status" value="2"/>
</dbReference>
<keyword evidence="6" id="KW-0472">Membrane</keyword>
<organism evidence="7 8">
    <name type="scientific">Meganyctiphanes norvegica</name>
    <name type="common">Northern krill</name>
    <name type="synonym">Thysanopoda norvegica</name>
    <dbReference type="NCBI Taxonomy" id="48144"/>
    <lineage>
        <taxon>Eukaryota</taxon>
        <taxon>Metazoa</taxon>
        <taxon>Ecdysozoa</taxon>
        <taxon>Arthropoda</taxon>
        <taxon>Crustacea</taxon>
        <taxon>Multicrustacea</taxon>
        <taxon>Malacostraca</taxon>
        <taxon>Eumalacostraca</taxon>
        <taxon>Eucarida</taxon>
        <taxon>Euphausiacea</taxon>
        <taxon>Euphausiidae</taxon>
        <taxon>Meganyctiphanes</taxon>
    </lineage>
</organism>
<feature type="repeat" description="ANK" evidence="3">
    <location>
        <begin position="314"/>
        <end position="346"/>
    </location>
</feature>
<reference evidence="7 8" key="1">
    <citation type="submission" date="2024-05" db="EMBL/GenBank/DDBJ databases">
        <authorList>
            <person name="Wallberg A."/>
        </authorList>
    </citation>
    <scope>NUCLEOTIDE SEQUENCE [LARGE SCALE GENOMIC DNA]</scope>
</reference>
<feature type="repeat" description="ANK" evidence="3">
    <location>
        <begin position="102"/>
        <end position="134"/>
    </location>
</feature>
<feature type="region of interest" description="Disordered" evidence="5">
    <location>
        <begin position="1348"/>
        <end position="1369"/>
    </location>
</feature>
<evidence type="ECO:0000256" key="5">
    <source>
        <dbReference type="SAM" id="MobiDB-lite"/>
    </source>
</evidence>
<feature type="repeat" description="ANK" evidence="3">
    <location>
        <begin position="348"/>
        <end position="380"/>
    </location>
</feature>
<feature type="compositionally biased region" description="Polar residues" evidence="5">
    <location>
        <begin position="2327"/>
        <end position="2339"/>
    </location>
</feature>
<feature type="repeat" description="ANK" evidence="3">
    <location>
        <begin position="241"/>
        <end position="273"/>
    </location>
</feature>
<feature type="region of interest" description="Disordered" evidence="5">
    <location>
        <begin position="1799"/>
        <end position="1821"/>
    </location>
</feature>
<feature type="compositionally biased region" description="Polar residues" evidence="5">
    <location>
        <begin position="1999"/>
        <end position="2024"/>
    </location>
</feature>
<evidence type="ECO:0000313" key="8">
    <source>
        <dbReference type="Proteomes" id="UP001497623"/>
    </source>
</evidence>